<protein>
    <recommendedName>
        <fullName evidence="1">CobE/GbiG C-terminal domain-containing protein</fullName>
    </recommendedName>
</protein>
<comment type="caution">
    <text evidence="2">The sequence shown here is derived from an EMBL/GenBank/DDBJ whole genome shotgun (WGS) entry which is preliminary data.</text>
</comment>
<organism evidence="2 3">
    <name type="scientific">Nocardia seriolae</name>
    <dbReference type="NCBI Taxonomy" id="37332"/>
    <lineage>
        <taxon>Bacteria</taxon>
        <taxon>Bacillati</taxon>
        <taxon>Actinomycetota</taxon>
        <taxon>Actinomycetes</taxon>
        <taxon>Mycobacteriales</taxon>
        <taxon>Nocardiaceae</taxon>
        <taxon>Nocardia</taxon>
    </lineage>
</organism>
<dbReference type="InterPro" id="IPR002750">
    <property type="entry name" value="CobE/GbiG_C"/>
</dbReference>
<feature type="domain" description="CobE/GbiG C-terminal" evidence="1">
    <location>
        <begin position="6"/>
        <end position="117"/>
    </location>
</feature>
<dbReference type="InterPro" id="IPR052553">
    <property type="entry name" value="CbiG_hydrolase"/>
</dbReference>
<dbReference type="Proteomes" id="UP000037179">
    <property type="component" value="Unassembled WGS sequence"/>
</dbReference>
<proteinExistence type="predicted"/>
<evidence type="ECO:0000313" key="3">
    <source>
        <dbReference type="Proteomes" id="UP000037179"/>
    </source>
</evidence>
<dbReference type="EMBL" id="BBYQ01000173">
    <property type="protein sequence ID" value="GAP32689.1"/>
    <property type="molecule type" value="Genomic_DNA"/>
</dbReference>
<dbReference type="PANTHER" id="PTHR37477">
    <property type="entry name" value="COBALT-PRECORRIN-5A HYDROLASE"/>
    <property type="match status" value="1"/>
</dbReference>
<dbReference type="GeneID" id="93376840"/>
<evidence type="ECO:0000259" key="1">
    <source>
        <dbReference type="Pfam" id="PF01890"/>
    </source>
</evidence>
<dbReference type="Pfam" id="PF01890">
    <property type="entry name" value="CbiG_C"/>
    <property type="match status" value="1"/>
</dbReference>
<dbReference type="AlphaFoldDB" id="A0A0B8NG38"/>
<dbReference type="RefSeq" id="WP_071811719.1">
    <property type="nucleotide sequence ID" value="NZ_AP017900.1"/>
</dbReference>
<reference evidence="3" key="1">
    <citation type="submission" date="2015-07" db="EMBL/GenBank/DDBJ databases">
        <title>Nocardia seriolae U-1 whole genome shotgun sequence.</title>
        <authorList>
            <person name="Imajoh M."/>
            <person name="Fukumoto Y."/>
            <person name="Sukeda M."/>
            <person name="Yamane J."/>
            <person name="Yamasaki K."/>
            <person name="Shimizu M."/>
            <person name="Ohnishi K."/>
            <person name="Oshima S."/>
        </authorList>
    </citation>
    <scope>NUCLEOTIDE SEQUENCE [LARGE SCALE GENOMIC DNA]</scope>
    <source>
        <strain evidence="3">U-1</strain>
    </source>
</reference>
<dbReference type="InterPro" id="IPR036518">
    <property type="entry name" value="CobE/GbiG_C_sf"/>
</dbReference>
<gene>
    <name evidence="2" type="ORF">NSK11_contig00173-0014</name>
</gene>
<dbReference type="SUPFAM" id="SSF159664">
    <property type="entry name" value="CobE/GbiG C-terminal domain-like"/>
    <property type="match status" value="1"/>
</dbReference>
<dbReference type="Gene3D" id="3.30.420.180">
    <property type="entry name" value="CobE/GbiG C-terminal domain"/>
    <property type="match status" value="1"/>
</dbReference>
<accession>A0A0B8NG38</accession>
<dbReference type="PANTHER" id="PTHR37477:SF1">
    <property type="entry name" value="COBALT-PRECORRIN-5A HYDROLASE"/>
    <property type="match status" value="1"/>
</dbReference>
<sequence length="121" mass="11841">MPPPELAVGVGLRPGATAAEIVAAVRGAVGDAPIARLATVDQRASEPGFRRAAEQLGAEPVGFPAEKLNGTPVPNPSKRVASAIGTASVAEAAAISASGGGELIISKRIVSGLVIAAAALK</sequence>
<evidence type="ECO:0000313" key="2">
    <source>
        <dbReference type="EMBL" id="GAP32689.1"/>
    </source>
</evidence>
<reference evidence="2 3" key="2">
    <citation type="journal article" date="2016" name="Genome Announc.">
        <title>Draft Genome Sequence of Erythromycin- and Oxytetracycline-Sensitive Nocardia seriolae Strain U-1 (NBRC 110359).</title>
        <authorList>
            <person name="Imajoh M."/>
            <person name="Sukeda M."/>
            <person name="Shimizu M."/>
            <person name="Yamane J."/>
            <person name="Ohnishi K."/>
            <person name="Oshima S."/>
        </authorList>
    </citation>
    <scope>NUCLEOTIDE SEQUENCE [LARGE SCALE GENOMIC DNA]</scope>
    <source>
        <strain evidence="2 3">U-1</strain>
    </source>
</reference>
<keyword evidence="3" id="KW-1185">Reference proteome</keyword>
<dbReference type="GO" id="GO:0009236">
    <property type="term" value="P:cobalamin biosynthetic process"/>
    <property type="evidence" value="ECO:0007669"/>
    <property type="project" value="InterPro"/>
</dbReference>
<name>A0A0B8NG38_9NOCA</name>